<feature type="domain" description="Helix-hairpin-helix DNA-binding motif class 1" evidence="1">
    <location>
        <begin position="86"/>
        <end position="105"/>
    </location>
</feature>
<evidence type="ECO:0000313" key="2">
    <source>
        <dbReference type="EMBL" id="PIS23072.1"/>
    </source>
</evidence>
<dbReference type="InterPro" id="IPR051675">
    <property type="entry name" value="Endo/Exo/Phosphatase_dom_1"/>
</dbReference>
<dbReference type="GO" id="GO:0003677">
    <property type="term" value="F:DNA binding"/>
    <property type="evidence" value="ECO:0007669"/>
    <property type="project" value="InterPro"/>
</dbReference>
<gene>
    <name evidence="2" type="ORF">COT49_02100</name>
</gene>
<sequence length="109" mass="11768">IIKAPEVGNILGGSALQDQNNLSNWTNSTNLPNLTNKETETKTEAVLININTATMQQLDTLPGIGPAIAQRILDYRDSNGRFGSKEEIMRVSGVGLATYNKLKDLISAP</sequence>
<reference evidence="3" key="1">
    <citation type="submission" date="2017-09" db="EMBL/GenBank/DDBJ databases">
        <title>Depth-based differentiation of microbial function through sediment-hosted aquifers and enrichment of novel symbionts in the deep terrestrial subsurface.</title>
        <authorList>
            <person name="Probst A.J."/>
            <person name="Ladd B."/>
            <person name="Jarett J.K."/>
            <person name="Geller-Mcgrath D.E."/>
            <person name="Sieber C.M.K."/>
            <person name="Emerson J.B."/>
            <person name="Anantharaman K."/>
            <person name="Thomas B.C."/>
            <person name="Malmstrom R."/>
            <person name="Stieglmeier M."/>
            <person name="Klingl A."/>
            <person name="Woyke T."/>
            <person name="Ryan C.M."/>
            <person name="Banfield J.F."/>
        </authorList>
    </citation>
    <scope>NUCLEOTIDE SEQUENCE [LARGE SCALE GENOMIC DNA]</scope>
</reference>
<dbReference type="InterPro" id="IPR010994">
    <property type="entry name" value="RuvA_2-like"/>
</dbReference>
<dbReference type="Proteomes" id="UP000230340">
    <property type="component" value="Unassembled WGS sequence"/>
</dbReference>
<proteinExistence type="predicted"/>
<dbReference type="Gene3D" id="1.10.150.320">
    <property type="entry name" value="Photosystem II 12 kDa extrinsic protein"/>
    <property type="match status" value="1"/>
</dbReference>
<dbReference type="GO" id="GO:0006281">
    <property type="term" value="P:DNA repair"/>
    <property type="evidence" value="ECO:0007669"/>
    <property type="project" value="InterPro"/>
</dbReference>
<dbReference type="SMART" id="SM00278">
    <property type="entry name" value="HhH1"/>
    <property type="match status" value="2"/>
</dbReference>
<name>A0A2H0XDW2_UNCKA</name>
<dbReference type="InterPro" id="IPR004509">
    <property type="entry name" value="Competence_ComEA_HhH"/>
</dbReference>
<dbReference type="PANTHER" id="PTHR21180:SF32">
    <property type="entry name" value="ENDONUCLEASE_EXONUCLEASE_PHOSPHATASE FAMILY DOMAIN-CONTAINING PROTEIN 1"/>
    <property type="match status" value="1"/>
</dbReference>
<dbReference type="SUPFAM" id="SSF47781">
    <property type="entry name" value="RuvA domain 2-like"/>
    <property type="match status" value="1"/>
</dbReference>
<evidence type="ECO:0000313" key="3">
    <source>
        <dbReference type="Proteomes" id="UP000230340"/>
    </source>
</evidence>
<comment type="caution">
    <text evidence="2">The sequence shown here is derived from an EMBL/GenBank/DDBJ whole genome shotgun (WGS) entry which is preliminary data.</text>
</comment>
<evidence type="ECO:0000259" key="1">
    <source>
        <dbReference type="SMART" id="SM00278"/>
    </source>
</evidence>
<dbReference type="EMBL" id="PEYT01000018">
    <property type="protein sequence ID" value="PIS23072.1"/>
    <property type="molecule type" value="Genomic_DNA"/>
</dbReference>
<protein>
    <submittedName>
        <fullName evidence="2">Competence protein ComE</fullName>
    </submittedName>
</protein>
<feature type="domain" description="Helix-hairpin-helix DNA-binding motif class 1" evidence="1">
    <location>
        <begin position="56"/>
        <end position="75"/>
    </location>
</feature>
<dbReference type="GO" id="GO:0015627">
    <property type="term" value="C:type II protein secretion system complex"/>
    <property type="evidence" value="ECO:0007669"/>
    <property type="project" value="TreeGrafter"/>
</dbReference>
<accession>A0A2H0XDW2</accession>
<dbReference type="GO" id="GO:0015628">
    <property type="term" value="P:protein secretion by the type II secretion system"/>
    <property type="evidence" value="ECO:0007669"/>
    <property type="project" value="TreeGrafter"/>
</dbReference>
<dbReference type="InterPro" id="IPR003583">
    <property type="entry name" value="Hlx-hairpin-Hlx_DNA-bd_motif"/>
</dbReference>
<dbReference type="NCBIfam" id="TIGR00426">
    <property type="entry name" value="competence protein ComEA helix-hairpin-helix repeat region"/>
    <property type="match status" value="1"/>
</dbReference>
<feature type="non-terminal residue" evidence="2">
    <location>
        <position position="1"/>
    </location>
</feature>
<dbReference type="AlphaFoldDB" id="A0A2H0XDW2"/>
<dbReference type="PANTHER" id="PTHR21180">
    <property type="entry name" value="ENDONUCLEASE/EXONUCLEASE/PHOSPHATASE FAMILY DOMAIN-CONTAINING PROTEIN 1"/>
    <property type="match status" value="1"/>
</dbReference>
<organism evidence="2 3">
    <name type="scientific">candidate division WWE3 bacterium CG08_land_8_20_14_0_20_40_13</name>
    <dbReference type="NCBI Taxonomy" id="1975084"/>
    <lineage>
        <taxon>Bacteria</taxon>
        <taxon>Katanobacteria</taxon>
    </lineage>
</organism>
<dbReference type="Pfam" id="PF12836">
    <property type="entry name" value="HHH_3"/>
    <property type="match status" value="1"/>
</dbReference>